<evidence type="ECO:0000313" key="4">
    <source>
        <dbReference type="WBParaSite" id="SVE_0152500.1"/>
    </source>
</evidence>
<sequence length="205" mass="21694">MIQILNCIVFFTFAFLISCAGKKRKVGEGASGKIVKVSDVGVTGKKTGKVKANAVGLGATSQGKLAADAETKGQQTPSKMQNEVPSKSKVEKKNAQDPASKKPTVKGADEVKDNNGNVVVGQGNKSSFNNCASAAPTQVNIFDQSDDPAADKMNLEKTQNTCDEDLKDGDDTLKNVYSLPIDKDQSLKVVEEVDGGKNSIKKTNK</sequence>
<feature type="signal peptide" evidence="2">
    <location>
        <begin position="1"/>
        <end position="21"/>
    </location>
</feature>
<feature type="compositionally biased region" description="Polar residues" evidence="1">
    <location>
        <begin position="72"/>
        <end position="85"/>
    </location>
</feature>
<organism evidence="3 4">
    <name type="scientific">Strongyloides venezuelensis</name>
    <name type="common">Threadworm</name>
    <dbReference type="NCBI Taxonomy" id="75913"/>
    <lineage>
        <taxon>Eukaryota</taxon>
        <taxon>Metazoa</taxon>
        <taxon>Ecdysozoa</taxon>
        <taxon>Nematoda</taxon>
        <taxon>Chromadorea</taxon>
        <taxon>Rhabditida</taxon>
        <taxon>Tylenchina</taxon>
        <taxon>Panagrolaimomorpha</taxon>
        <taxon>Strongyloidoidea</taxon>
        <taxon>Strongyloididae</taxon>
        <taxon>Strongyloides</taxon>
    </lineage>
</organism>
<reference evidence="3" key="1">
    <citation type="submission" date="2014-07" db="EMBL/GenBank/DDBJ databases">
        <authorList>
            <person name="Martin A.A"/>
            <person name="De Silva N."/>
        </authorList>
    </citation>
    <scope>NUCLEOTIDE SEQUENCE</scope>
</reference>
<dbReference type="WBParaSite" id="SVE_0152500.1">
    <property type="protein sequence ID" value="SVE_0152500.1"/>
    <property type="gene ID" value="SVE_0152500"/>
</dbReference>
<protein>
    <submittedName>
        <fullName evidence="4">Uncharacterized protein</fullName>
    </submittedName>
</protein>
<keyword evidence="3" id="KW-1185">Reference proteome</keyword>
<evidence type="ECO:0000313" key="3">
    <source>
        <dbReference type="Proteomes" id="UP000035680"/>
    </source>
</evidence>
<keyword evidence="2" id="KW-0732">Signal</keyword>
<feature type="chain" id="PRO_5005329134" evidence="2">
    <location>
        <begin position="22"/>
        <end position="205"/>
    </location>
</feature>
<feature type="region of interest" description="Disordered" evidence="1">
    <location>
        <begin position="63"/>
        <end position="118"/>
    </location>
</feature>
<accession>A0A0K0EYB7</accession>
<evidence type="ECO:0000256" key="1">
    <source>
        <dbReference type="SAM" id="MobiDB-lite"/>
    </source>
</evidence>
<dbReference type="Proteomes" id="UP000035680">
    <property type="component" value="Unassembled WGS sequence"/>
</dbReference>
<proteinExistence type="predicted"/>
<evidence type="ECO:0000256" key="2">
    <source>
        <dbReference type="SAM" id="SignalP"/>
    </source>
</evidence>
<name>A0A0K0EYB7_STRVS</name>
<feature type="compositionally biased region" description="Basic and acidic residues" evidence="1">
    <location>
        <begin position="86"/>
        <end position="95"/>
    </location>
</feature>
<dbReference type="AlphaFoldDB" id="A0A0K0EYB7"/>
<reference evidence="4" key="2">
    <citation type="submission" date="2015-08" db="UniProtKB">
        <authorList>
            <consortium name="WormBaseParasite"/>
        </authorList>
    </citation>
    <scope>IDENTIFICATION</scope>
</reference>